<keyword evidence="2" id="KW-1185">Reference proteome</keyword>
<evidence type="ECO:0000313" key="2">
    <source>
        <dbReference type="Proteomes" id="UP000636888"/>
    </source>
</evidence>
<protein>
    <submittedName>
        <fullName evidence="1">Uncharacterized protein</fullName>
    </submittedName>
</protein>
<dbReference type="Proteomes" id="UP000636888">
    <property type="component" value="Unassembled WGS sequence"/>
</dbReference>
<gene>
    <name evidence="1" type="ORF">JFN93_17275</name>
</gene>
<proteinExistence type="predicted"/>
<dbReference type="EMBL" id="JAEMHM010000014">
    <property type="protein sequence ID" value="MBJ6726465.1"/>
    <property type="molecule type" value="Genomic_DNA"/>
</dbReference>
<reference evidence="1" key="1">
    <citation type="submission" date="2020-12" db="EMBL/GenBank/DDBJ databases">
        <title>Geomonas sp. Red875, isolated from river sediment.</title>
        <authorList>
            <person name="Xu Z."/>
            <person name="Zhang Z."/>
            <person name="Masuda Y."/>
            <person name="Itoh H."/>
            <person name="Senoo K."/>
        </authorList>
    </citation>
    <scope>NUCLEOTIDE SEQUENCE</scope>
    <source>
        <strain evidence="1">Red875</strain>
    </source>
</reference>
<accession>A0A8J7JN06</accession>
<dbReference type="AlphaFoldDB" id="A0A8J7JN06"/>
<organism evidence="1 2">
    <name type="scientific">Geomesophilobacter sediminis</name>
    <dbReference type="NCBI Taxonomy" id="2798584"/>
    <lineage>
        <taxon>Bacteria</taxon>
        <taxon>Pseudomonadati</taxon>
        <taxon>Thermodesulfobacteriota</taxon>
        <taxon>Desulfuromonadia</taxon>
        <taxon>Geobacterales</taxon>
        <taxon>Geobacteraceae</taxon>
        <taxon>Geomesophilobacter</taxon>
    </lineage>
</organism>
<comment type="caution">
    <text evidence="1">The sequence shown here is derived from an EMBL/GenBank/DDBJ whole genome shotgun (WGS) entry which is preliminary data.</text>
</comment>
<evidence type="ECO:0000313" key="1">
    <source>
        <dbReference type="EMBL" id="MBJ6726465.1"/>
    </source>
</evidence>
<dbReference type="RefSeq" id="WP_199385380.1">
    <property type="nucleotide sequence ID" value="NZ_JAEMHM010000014.1"/>
</dbReference>
<sequence>MGTKLKSSTAGMTHGERSVFFRNVIVHMTNNSNFPEPWLAGLSIAICLALADKYDSWIFAAGRGDRDNIATRNEVAIEVQNVLDKLAHYVEVIAGDNLAALRSSGFPLRQRHGKTSSSQIGNAFASSAAAPTQEPMAENLAEATKILLHAPWSPEVISREVQTTTGNPADDAAWCETAVFPPNARMEMECTAGTNTFVRYRDITENGVGNWSKPVSTFVT</sequence>
<name>A0A8J7JN06_9BACT</name>